<dbReference type="Pfam" id="PF20238">
    <property type="entry name" value="BIM1-like_dom"/>
    <property type="match status" value="1"/>
</dbReference>
<keyword evidence="4 10" id="KW-0732">Signal</keyword>
<dbReference type="EMBL" id="JZBS01002326">
    <property type="protein sequence ID" value="KKK19162.1"/>
    <property type="molecule type" value="Genomic_DNA"/>
</dbReference>
<evidence type="ECO:0000256" key="1">
    <source>
        <dbReference type="ARBA" id="ARBA00004609"/>
    </source>
</evidence>
<keyword evidence="5 9" id="KW-0472">Membrane</keyword>
<keyword evidence="3" id="KW-0336">GPI-anchor</keyword>
<feature type="region of interest" description="Disordered" evidence="8">
    <location>
        <begin position="263"/>
        <end position="282"/>
    </location>
</feature>
<organism evidence="12 13">
    <name type="scientific">Aspergillus rambellii</name>
    <dbReference type="NCBI Taxonomy" id="308745"/>
    <lineage>
        <taxon>Eukaryota</taxon>
        <taxon>Fungi</taxon>
        <taxon>Dikarya</taxon>
        <taxon>Ascomycota</taxon>
        <taxon>Pezizomycotina</taxon>
        <taxon>Eurotiomycetes</taxon>
        <taxon>Eurotiomycetidae</taxon>
        <taxon>Eurotiales</taxon>
        <taxon>Aspergillaceae</taxon>
        <taxon>Aspergillus</taxon>
        <taxon>Aspergillus subgen. Nidulantes</taxon>
    </lineage>
</organism>
<keyword evidence="9" id="KW-0812">Transmembrane</keyword>
<feature type="compositionally biased region" description="Low complexity" evidence="8">
    <location>
        <begin position="179"/>
        <end position="211"/>
    </location>
</feature>
<dbReference type="AlphaFoldDB" id="A0A0F8X6F6"/>
<dbReference type="GO" id="GO:0005886">
    <property type="term" value="C:plasma membrane"/>
    <property type="evidence" value="ECO:0007669"/>
    <property type="project" value="UniProtKB-SubCell"/>
</dbReference>
<name>A0A0F8X6F6_9EURO</name>
<keyword evidence="6" id="KW-0325">Glycoprotein</keyword>
<dbReference type="PANTHER" id="PTHR34992:SF5">
    <property type="entry name" value="ANCHORED PROTEIN, PUTATIVE (AFU_ORTHOLOGUE AFUA_6G02800)-RELATED"/>
    <property type="match status" value="1"/>
</dbReference>
<feature type="transmembrane region" description="Helical" evidence="9">
    <location>
        <begin position="217"/>
        <end position="239"/>
    </location>
</feature>
<evidence type="ECO:0000256" key="4">
    <source>
        <dbReference type="ARBA" id="ARBA00022729"/>
    </source>
</evidence>
<evidence type="ECO:0000256" key="5">
    <source>
        <dbReference type="ARBA" id="ARBA00023136"/>
    </source>
</evidence>
<evidence type="ECO:0000256" key="6">
    <source>
        <dbReference type="ARBA" id="ARBA00023180"/>
    </source>
</evidence>
<dbReference type="CDD" id="cd12087">
    <property type="entry name" value="TM_EGFR-like"/>
    <property type="match status" value="1"/>
</dbReference>
<evidence type="ECO:0000313" key="13">
    <source>
        <dbReference type="Proteomes" id="UP000034291"/>
    </source>
</evidence>
<protein>
    <recommendedName>
        <fullName evidence="11">Copper acquisition factor BIM1-like domain-containing protein</fullName>
    </recommendedName>
</protein>
<evidence type="ECO:0000256" key="9">
    <source>
        <dbReference type="SAM" id="Phobius"/>
    </source>
</evidence>
<dbReference type="OrthoDB" id="2587363at2759"/>
<keyword evidence="9" id="KW-1133">Transmembrane helix</keyword>
<evidence type="ECO:0000256" key="3">
    <source>
        <dbReference type="ARBA" id="ARBA00022622"/>
    </source>
</evidence>
<accession>A0A0F8X6F6</accession>
<dbReference type="InterPro" id="IPR046936">
    <property type="entry name" value="BIM1-like"/>
</dbReference>
<evidence type="ECO:0000256" key="2">
    <source>
        <dbReference type="ARBA" id="ARBA00022475"/>
    </source>
</evidence>
<dbReference type="InterPro" id="IPR046530">
    <property type="entry name" value="BIM1-like_dom"/>
</dbReference>
<evidence type="ECO:0000313" key="12">
    <source>
        <dbReference type="EMBL" id="KKK19162.1"/>
    </source>
</evidence>
<evidence type="ECO:0000256" key="7">
    <source>
        <dbReference type="ARBA" id="ARBA00023288"/>
    </source>
</evidence>
<keyword evidence="2" id="KW-1003">Cell membrane</keyword>
<evidence type="ECO:0000256" key="8">
    <source>
        <dbReference type="SAM" id="MobiDB-lite"/>
    </source>
</evidence>
<dbReference type="PANTHER" id="PTHR34992">
    <property type="entry name" value="HYPHAL ANASTAMOSIS-7 PROTEIN"/>
    <property type="match status" value="1"/>
</dbReference>
<feature type="region of interest" description="Disordered" evidence="8">
    <location>
        <begin position="179"/>
        <end position="212"/>
    </location>
</feature>
<feature type="domain" description="Copper acquisition factor BIM1-like" evidence="11">
    <location>
        <begin position="28"/>
        <end position="173"/>
    </location>
</feature>
<gene>
    <name evidence="12" type="ORF">ARAM_001402</name>
</gene>
<proteinExistence type="predicted"/>
<dbReference type="Proteomes" id="UP000034291">
    <property type="component" value="Unassembled WGS sequence"/>
</dbReference>
<sequence>MKNTLALLTVLSSTIGAWAHGEDEAKEMGPVAFLWPPDRVWGAAYDNTAPCGSSSGVVNRTEFPLVNGQLALVIQDESWNVQVSISHRNDPASNDDFEAFIVSSRISDIDPGHECYAVPNPGIDVESGMNATFQIKYTSDFDTDKNETYYACADVTYVPASKFTYQVPCFNVTANEFTPTNSSTSDTDNPDSTSASSDTTINTASTKSSGSGLSGGAIAGIVVGCVAAIIIGAVLLFGYRRLLQKYRSARQKASVRNVDWAENGVKPSGLDQPDTYGLRKLK</sequence>
<evidence type="ECO:0000259" key="11">
    <source>
        <dbReference type="Pfam" id="PF20238"/>
    </source>
</evidence>
<reference evidence="12 13" key="1">
    <citation type="submission" date="2015-02" db="EMBL/GenBank/DDBJ databases">
        <title>Draft Genome Sequences of Two Closely-Related Aflatoxigenic Aspergillus Species Obtained from the Cote d'Ivoire.</title>
        <authorList>
            <person name="Moore G.G."/>
            <person name="Beltz S.B."/>
            <person name="Mack B.M."/>
        </authorList>
    </citation>
    <scope>NUCLEOTIDE SEQUENCE [LARGE SCALE GENOMIC DNA]</scope>
    <source>
        <strain evidence="12 13">SRRC1468</strain>
    </source>
</reference>
<feature type="chain" id="PRO_5002529281" description="Copper acquisition factor BIM1-like domain-containing protein" evidence="10">
    <location>
        <begin position="20"/>
        <end position="282"/>
    </location>
</feature>
<feature type="signal peptide" evidence="10">
    <location>
        <begin position="1"/>
        <end position="19"/>
    </location>
</feature>
<evidence type="ECO:0000256" key="10">
    <source>
        <dbReference type="SAM" id="SignalP"/>
    </source>
</evidence>
<keyword evidence="7" id="KW-0449">Lipoprotein</keyword>
<keyword evidence="13" id="KW-1185">Reference proteome</keyword>
<comment type="subcellular location">
    <subcellularLocation>
        <location evidence="1">Cell membrane</location>
        <topology evidence="1">Lipid-anchor</topology>
        <topology evidence="1">GPI-anchor</topology>
    </subcellularLocation>
</comment>
<dbReference type="CDD" id="cd21176">
    <property type="entry name" value="LPMO_auxiliary-like"/>
    <property type="match status" value="1"/>
</dbReference>
<comment type="caution">
    <text evidence="12">The sequence shown here is derived from an EMBL/GenBank/DDBJ whole genome shotgun (WGS) entry which is preliminary data.</text>
</comment>
<dbReference type="GO" id="GO:0098552">
    <property type="term" value="C:side of membrane"/>
    <property type="evidence" value="ECO:0007669"/>
    <property type="project" value="UniProtKB-KW"/>
</dbReference>